<dbReference type="RefSeq" id="WP_190960280.1">
    <property type="nucleotide sequence ID" value="NZ_JACJTU010000119.1"/>
</dbReference>
<evidence type="ECO:0000313" key="1">
    <source>
        <dbReference type="EMBL" id="MBD2739802.1"/>
    </source>
</evidence>
<keyword evidence="2" id="KW-1185">Reference proteome</keyword>
<gene>
    <name evidence="1" type="ORF">H6H03_39200</name>
</gene>
<comment type="caution">
    <text evidence="1">The sequence shown here is derived from an EMBL/GenBank/DDBJ whole genome shotgun (WGS) entry which is preliminary data.</text>
</comment>
<protein>
    <submittedName>
        <fullName evidence="1">Uncharacterized protein</fullName>
    </submittedName>
</protein>
<accession>A0ABR8KJP3</accession>
<reference evidence="1 2" key="1">
    <citation type="journal article" date="2020" name="ISME J.">
        <title>Comparative genomics reveals insights into cyanobacterial evolution and habitat adaptation.</title>
        <authorList>
            <person name="Chen M.Y."/>
            <person name="Teng W.K."/>
            <person name="Zhao L."/>
            <person name="Hu C.X."/>
            <person name="Zhou Y.K."/>
            <person name="Han B.P."/>
            <person name="Song L.R."/>
            <person name="Shu W.S."/>
        </authorList>
    </citation>
    <scope>NUCLEOTIDE SEQUENCE [LARGE SCALE GENOMIC DNA]</scope>
    <source>
        <strain evidence="1 2">FACHB-159</strain>
    </source>
</reference>
<dbReference type="Proteomes" id="UP000637383">
    <property type="component" value="Unassembled WGS sequence"/>
</dbReference>
<proteinExistence type="predicted"/>
<name>A0ABR8KJP3_9NOSO</name>
<organism evidence="1 2">
    <name type="scientific">Nostoc paludosum FACHB-159</name>
    <dbReference type="NCBI Taxonomy" id="2692908"/>
    <lineage>
        <taxon>Bacteria</taxon>
        <taxon>Bacillati</taxon>
        <taxon>Cyanobacteriota</taxon>
        <taxon>Cyanophyceae</taxon>
        <taxon>Nostocales</taxon>
        <taxon>Nostocaceae</taxon>
        <taxon>Nostoc</taxon>
    </lineage>
</organism>
<dbReference type="EMBL" id="JACJTU010000119">
    <property type="protein sequence ID" value="MBD2739802.1"/>
    <property type="molecule type" value="Genomic_DNA"/>
</dbReference>
<sequence>MNTNNDVLTDNSNIGGSPLSAFKLEQINSVIQHIPEITNSHVDCYQMLEQQP</sequence>
<evidence type="ECO:0000313" key="2">
    <source>
        <dbReference type="Proteomes" id="UP000637383"/>
    </source>
</evidence>